<organism evidence="14 15">
    <name type="scientific">Candidatus Methylopumilus turicensis</name>
    <dbReference type="NCBI Taxonomy" id="1581680"/>
    <lineage>
        <taxon>Bacteria</taxon>
        <taxon>Pseudomonadati</taxon>
        <taxon>Pseudomonadota</taxon>
        <taxon>Betaproteobacteria</taxon>
        <taxon>Nitrosomonadales</taxon>
        <taxon>Methylophilaceae</taxon>
        <taxon>Candidatus Methylopumilus</taxon>
    </lineage>
</organism>
<comment type="similarity">
    <text evidence="3 12">Belongs to the binding-protein-dependent transport system permease family. CysTW subfamily.</text>
</comment>
<evidence type="ECO:0000256" key="12">
    <source>
        <dbReference type="RuleBase" id="RU365097"/>
    </source>
</evidence>
<evidence type="ECO:0000256" key="1">
    <source>
        <dbReference type="ARBA" id="ARBA00002949"/>
    </source>
</evidence>
<evidence type="ECO:0000256" key="10">
    <source>
        <dbReference type="ARBA" id="ARBA00023136"/>
    </source>
</evidence>
<dbReference type="Proteomes" id="UP000056322">
    <property type="component" value="Chromosome 1"/>
</dbReference>
<dbReference type="InterPro" id="IPR000515">
    <property type="entry name" value="MetI-like"/>
</dbReference>
<keyword evidence="5" id="KW-1003">Cell membrane</keyword>
<gene>
    <name evidence="14" type="primary">modB</name>
    <name evidence="14" type="ORF">BN1209_0894</name>
</gene>
<protein>
    <recommendedName>
        <fullName evidence="12">Molybdenum transport system permease</fullName>
    </recommendedName>
</protein>
<keyword evidence="6 12" id="KW-0500">Molybdenum</keyword>
<dbReference type="GO" id="GO:0015098">
    <property type="term" value="F:molybdate ion transmembrane transporter activity"/>
    <property type="evidence" value="ECO:0007669"/>
    <property type="project" value="UniProtKB-UniRule"/>
</dbReference>
<evidence type="ECO:0000313" key="14">
    <source>
        <dbReference type="EMBL" id="CEN55937.1"/>
    </source>
</evidence>
<evidence type="ECO:0000313" key="15">
    <source>
        <dbReference type="Proteomes" id="UP000056322"/>
    </source>
</evidence>
<keyword evidence="7 12" id="KW-0997">Cell inner membrane</keyword>
<keyword evidence="10 11" id="KW-0472">Membrane</keyword>
<proteinExistence type="inferred from homology"/>
<keyword evidence="15" id="KW-1185">Reference proteome</keyword>
<evidence type="ECO:0000256" key="11">
    <source>
        <dbReference type="RuleBase" id="RU363032"/>
    </source>
</evidence>
<dbReference type="PANTHER" id="PTHR30183">
    <property type="entry name" value="MOLYBDENUM TRANSPORT SYSTEM PERMEASE PROTEIN MODB"/>
    <property type="match status" value="1"/>
</dbReference>
<dbReference type="NCBIfam" id="NF006939">
    <property type="entry name" value="PRK09421.1"/>
    <property type="match status" value="1"/>
</dbReference>
<dbReference type="PROSITE" id="PS50928">
    <property type="entry name" value="ABC_TM1"/>
    <property type="match status" value="1"/>
</dbReference>
<dbReference type="GO" id="GO:0005886">
    <property type="term" value="C:plasma membrane"/>
    <property type="evidence" value="ECO:0007669"/>
    <property type="project" value="UniProtKB-SubCell"/>
</dbReference>
<dbReference type="InterPro" id="IPR011867">
    <property type="entry name" value="ModB_ABC"/>
</dbReference>
<accession>A0A0B7IZU2</accession>
<evidence type="ECO:0000256" key="3">
    <source>
        <dbReference type="ARBA" id="ARBA00007069"/>
    </source>
</evidence>
<name>A0A0B7IZU2_9PROT</name>
<feature type="transmembrane region" description="Helical" evidence="11">
    <location>
        <begin position="55"/>
        <end position="77"/>
    </location>
</feature>
<dbReference type="KEGG" id="mbac:BN1209_0894"/>
<feature type="transmembrane region" description="Helical" evidence="11">
    <location>
        <begin position="142"/>
        <end position="163"/>
    </location>
</feature>
<dbReference type="FunFam" id="1.10.3720.10:FF:000018">
    <property type="entry name" value="Molybdenum transport system permease"/>
    <property type="match status" value="1"/>
</dbReference>
<dbReference type="InterPro" id="IPR035906">
    <property type="entry name" value="MetI-like_sf"/>
</dbReference>
<evidence type="ECO:0000256" key="5">
    <source>
        <dbReference type="ARBA" id="ARBA00022475"/>
    </source>
</evidence>
<feature type="transmembrane region" description="Helical" evidence="11">
    <location>
        <begin position="203"/>
        <end position="225"/>
    </location>
</feature>
<dbReference type="EMBL" id="LN794158">
    <property type="protein sequence ID" value="CEN55937.1"/>
    <property type="molecule type" value="Genomic_DNA"/>
</dbReference>
<evidence type="ECO:0000256" key="6">
    <source>
        <dbReference type="ARBA" id="ARBA00022505"/>
    </source>
</evidence>
<keyword evidence="4 11" id="KW-0813">Transport</keyword>
<evidence type="ECO:0000256" key="8">
    <source>
        <dbReference type="ARBA" id="ARBA00022692"/>
    </source>
</evidence>
<evidence type="ECO:0000256" key="2">
    <source>
        <dbReference type="ARBA" id="ARBA00004429"/>
    </source>
</evidence>
<dbReference type="PANTHER" id="PTHR30183:SF3">
    <property type="entry name" value="MOLYBDENUM TRANSPORT SYSTEM PERMEASE PROTEIN MODB"/>
    <property type="match status" value="1"/>
</dbReference>
<dbReference type="NCBIfam" id="TIGR02141">
    <property type="entry name" value="modB_ABC"/>
    <property type="match status" value="1"/>
</dbReference>
<comment type="subcellular location">
    <subcellularLocation>
        <location evidence="2 12">Cell inner membrane</location>
        <topology evidence="2 12">Multi-pass membrane protein</topology>
    </subcellularLocation>
    <subcellularLocation>
        <location evidence="11">Cell membrane</location>
        <topology evidence="11">Multi-pass membrane protein</topology>
    </subcellularLocation>
</comment>
<feature type="transmembrane region" description="Helical" evidence="11">
    <location>
        <begin position="23"/>
        <end position="43"/>
    </location>
</feature>
<feature type="domain" description="ABC transmembrane type-1" evidence="13">
    <location>
        <begin position="17"/>
        <end position="220"/>
    </location>
</feature>
<dbReference type="AlphaFoldDB" id="A0A0B7IZU2"/>
<evidence type="ECO:0000259" key="13">
    <source>
        <dbReference type="PROSITE" id="PS50928"/>
    </source>
</evidence>
<sequence length="237" mass="25373">MIDSSFFVLSHAEIQTLVLSVKVATFCTLLICVPATAVAWLLAKKEFVGKSLLDGLVHIPLILPPVVPGFLLLLLFGNQGLIGKWLHETFGITIAFTWFGAVIASAVMAFPLIVRSIRLAISQVDAKLEVAAQSLGAHPFKVFLTITLPMAIPGVITGLILAFSRSLGEFGATITFVGNIEGETRTLPLAIYTYTQTPSGDLVAMRLVLLSVLIALSAIVLSNFLERKAAQKIGCVQ</sequence>
<evidence type="ECO:0000256" key="4">
    <source>
        <dbReference type="ARBA" id="ARBA00022448"/>
    </source>
</evidence>
<dbReference type="SUPFAM" id="SSF161098">
    <property type="entry name" value="MetI-like"/>
    <property type="match status" value="1"/>
</dbReference>
<dbReference type="HOGENOM" id="CLU_016047_14_3_4"/>
<reference evidence="15" key="1">
    <citation type="submission" date="2014-12" db="EMBL/GenBank/DDBJ databases">
        <authorList>
            <person name="Salcher M.M."/>
        </authorList>
    </citation>
    <scope>NUCLEOTIDE SEQUENCE [LARGE SCALE GENOMIC DNA]</scope>
    <source>
        <strain evidence="15">MMS-10A-171</strain>
    </source>
</reference>
<dbReference type="Gene3D" id="1.10.3720.10">
    <property type="entry name" value="MetI-like"/>
    <property type="match status" value="1"/>
</dbReference>
<feature type="transmembrane region" description="Helical" evidence="11">
    <location>
        <begin position="89"/>
        <end position="114"/>
    </location>
</feature>
<keyword evidence="9 11" id="KW-1133">Transmembrane helix</keyword>
<keyword evidence="8 11" id="KW-0812">Transmembrane</keyword>
<dbReference type="Pfam" id="PF00528">
    <property type="entry name" value="BPD_transp_1"/>
    <property type="match status" value="1"/>
</dbReference>
<dbReference type="CDD" id="cd06261">
    <property type="entry name" value="TM_PBP2"/>
    <property type="match status" value="1"/>
</dbReference>
<evidence type="ECO:0000256" key="9">
    <source>
        <dbReference type="ARBA" id="ARBA00022989"/>
    </source>
</evidence>
<dbReference type="STRING" id="1581680.BN1209_0894"/>
<evidence type="ECO:0000256" key="7">
    <source>
        <dbReference type="ARBA" id="ARBA00022519"/>
    </source>
</evidence>
<comment type="function">
    <text evidence="1 12">Part of the binding-protein-dependent transport system for molybdenum; probably responsible for the translocation of the substrate across the membrane.</text>
</comment>